<proteinExistence type="predicted"/>
<protein>
    <submittedName>
        <fullName evidence="1">Uncharacterized protein</fullName>
    </submittedName>
</protein>
<dbReference type="AlphaFoldDB" id="A0A437AJA9"/>
<keyword evidence="2" id="KW-1185">Reference proteome</keyword>
<organism evidence="1 2">
    <name type="scientific">Tubulinosema ratisbonensis</name>
    <dbReference type="NCBI Taxonomy" id="291195"/>
    <lineage>
        <taxon>Eukaryota</taxon>
        <taxon>Fungi</taxon>
        <taxon>Fungi incertae sedis</taxon>
        <taxon>Microsporidia</taxon>
        <taxon>Tubulinosematoidea</taxon>
        <taxon>Tubulinosematidae</taxon>
        <taxon>Tubulinosema</taxon>
    </lineage>
</organism>
<evidence type="ECO:0000313" key="2">
    <source>
        <dbReference type="Proteomes" id="UP000282876"/>
    </source>
</evidence>
<dbReference type="VEuPathDB" id="MicrosporidiaDB:TUBRATIS_23560"/>
<accession>A0A437AJA9</accession>
<name>A0A437AJA9_9MICR</name>
<reference evidence="1 2" key="1">
    <citation type="submission" date="2018-10" db="EMBL/GenBank/DDBJ databases">
        <title>Draft genome sequence of the microsporidian Tubulinosema ratisbonensis.</title>
        <authorList>
            <person name="Polonais V."/>
            <person name="Peyretaillade E."/>
            <person name="Niehus S."/>
            <person name="Wawrzyniak I."/>
            <person name="Franchet A."/>
            <person name="Gaspin C."/>
            <person name="Reichstadt M."/>
            <person name="Belser C."/>
            <person name="Labadie K."/>
            <person name="Delbac F."/>
            <person name="Ferrandon D."/>
        </authorList>
    </citation>
    <scope>NUCLEOTIDE SEQUENCE [LARGE SCALE GENOMIC DNA]</scope>
    <source>
        <strain evidence="1 2">Franzen</strain>
    </source>
</reference>
<dbReference type="Proteomes" id="UP000282876">
    <property type="component" value="Unassembled WGS sequence"/>
</dbReference>
<evidence type="ECO:0000313" key="1">
    <source>
        <dbReference type="EMBL" id="RVD91199.1"/>
    </source>
</evidence>
<comment type="caution">
    <text evidence="1">The sequence shown here is derived from an EMBL/GenBank/DDBJ whole genome shotgun (WGS) entry which is preliminary data.</text>
</comment>
<gene>
    <name evidence="1" type="ORF">TUBRATIS_23560</name>
</gene>
<dbReference type="EMBL" id="RCSS01000610">
    <property type="protein sequence ID" value="RVD91199.1"/>
    <property type="molecule type" value="Genomic_DNA"/>
</dbReference>
<sequence length="115" mass="13967">MFPPRKISIHSENDTNVSKPNKKIFKSPLPFYLFTPSDKLIQQILLRKKDFPFKRIEMCNKLNLTLYQFQKIERKFIGYGMTGILFMMKEYNISKEYEFVLHDFLFKNIRFINKD</sequence>